<dbReference type="Proteomes" id="UP000325849">
    <property type="component" value="Unassembled WGS sequence"/>
</dbReference>
<protein>
    <submittedName>
        <fullName evidence="2">GIY-YIG nuclease family protein</fullName>
    </submittedName>
</protein>
<evidence type="ECO:0000256" key="1">
    <source>
        <dbReference type="SAM" id="MobiDB-lite"/>
    </source>
</evidence>
<feature type="region of interest" description="Disordered" evidence="1">
    <location>
        <begin position="1"/>
        <end position="26"/>
    </location>
</feature>
<dbReference type="InterPro" id="IPR035901">
    <property type="entry name" value="GIY-YIG_endonuc_sf"/>
</dbReference>
<name>A0A5N8VB97_9ACTN</name>
<comment type="caution">
    <text evidence="2">The sequence shown here is derived from an EMBL/GenBank/DDBJ whole genome shotgun (WGS) entry which is preliminary data.</text>
</comment>
<keyword evidence="3" id="KW-1185">Reference proteome</keyword>
<gene>
    <name evidence="2" type="ORF">FNH09_08400</name>
</gene>
<dbReference type="OrthoDB" id="4336423at2"/>
<feature type="compositionally biased region" description="Basic and acidic residues" evidence="1">
    <location>
        <begin position="11"/>
        <end position="21"/>
    </location>
</feature>
<evidence type="ECO:0000313" key="2">
    <source>
        <dbReference type="EMBL" id="MPY31318.1"/>
    </source>
</evidence>
<evidence type="ECO:0000313" key="3">
    <source>
        <dbReference type="Proteomes" id="UP000325849"/>
    </source>
</evidence>
<proteinExistence type="predicted"/>
<organism evidence="2 3">
    <name type="scientific">Streptomyces adustus</name>
    <dbReference type="NCBI Taxonomy" id="1609272"/>
    <lineage>
        <taxon>Bacteria</taxon>
        <taxon>Bacillati</taxon>
        <taxon>Actinomycetota</taxon>
        <taxon>Actinomycetes</taxon>
        <taxon>Kitasatosporales</taxon>
        <taxon>Streptomycetaceae</taxon>
        <taxon>Streptomyces</taxon>
    </lineage>
</organism>
<sequence>MQSASAEQELTEAKQEPDRTATAEPTGAMGAWARRWYSPAAVYRLWDAAGNLLYVGSAFDPEKRCHGHRDRPWWPEVARRTEEWKESRGAAYTAELEAIAMERPRHNVMGTPEYRTPDTPAIRRRNALASIRGRYLRQSGELRSEIAQAAREAGYTWAQADRMGRVAEVEFLGRTDLFADSVKRRRRALAEETAPRA</sequence>
<dbReference type="SUPFAM" id="SSF82771">
    <property type="entry name" value="GIY-YIG endonuclease"/>
    <property type="match status" value="1"/>
</dbReference>
<reference evidence="2 3" key="1">
    <citation type="submission" date="2019-07" db="EMBL/GenBank/DDBJ databases">
        <title>New species of Amycolatopsis and Streptomyces.</title>
        <authorList>
            <person name="Duangmal K."/>
            <person name="Teo W.F.A."/>
            <person name="Lipun K."/>
        </authorList>
    </citation>
    <scope>NUCLEOTIDE SEQUENCE [LARGE SCALE GENOMIC DNA]</scope>
    <source>
        <strain evidence="2 3">NBRC 109810</strain>
    </source>
</reference>
<dbReference type="RefSeq" id="WP_152886115.1">
    <property type="nucleotide sequence ID" value="NZ_VJZD01000023.1"/>
</dbReference>
<accession>A0A5N8VB97</accession>
<dbReference type="EMBL" id="VJZD01000023">
    <property type="protein sequence ID" value="MPY31318.1"/>
    <property type="molecule type" value="Genomic_DNA"/>
</dbReference>
<dbReference type="AlphaFoldDB" id="A0A5N8VB97"/>